<dbReference type="PANTHER" id="PTHR44329:SF214">
    <property type="entry name" value="PROTEIN KINASE DOMAIN-CONTAINING PROTEIN"/>
    <property type="match status" value="1"/>
</dbReference>
<feature type="compositionally biased region" description="Low complexity" evidence="1">
    <location>
        <begin position="1239"/>
        <end position="1269"/>
    </location>
</feature>
<dbReference type="InterPro" id="IPR011009">
    <property type="entry name" value="Kinase-like_dom_sf"/>
</dbReference>
<feature type="region of interest" description="Disordered" evidence="1">
    <location>
        <begin position="190"/>
        <end position="229"/>
    </location>
</feature>
<sequence>MSSSQHNTAPMRTGPPDPYSLVWRPGSQPARLSPTDLLALPIWHDGRLAAALILGWERAPLAAMPSSPSDSALPTGSLKGGDAREAKGQDAEVGLELQPQELAALSRLGSLLAFGLLCDPTTARSLEEVARRFSCLPYASGLHDFVSTLLDAVPELIEIRFSVRVQPILLLTNGLGAGGPAVLFATRPNSAGQQPALVPPSQPPPQPSHSQPQALVQAGEAGTTGASASVPRLGSAMSLQVEAAPADGSLPGAEHAPGSRIRAVRINLHHTLVAEALKSAAKLSSSAATAAAAPAALQAGKGPAADSCGRPLSLPGANLPAGVASAVPFSAASSQYANGPSPDTTGLTLDPITAAPATSPGRGPPPPPGRSGVQPGTGPSLFASQSQNQVHQNVSATQYYSMVVPNVASHMLEEGAPCRDLLLCSNLSGGGGNGGGGGGGSVGSLVLCVEAPAGNAGTGSGGGVTGANTNPGGGGGGGGGNTARSSLLLNTASSLGGLGHTASGLSAPLTFLHSQRQWGMYLLCADPLPATVLNAMASELQQLLGMALGACREGALSLFGGGRCAVEMYTLQEQLLNQGTSVTCGASGGIAGAVAAAMTAEASPPHGTPPSAPGGSRPAGALAAAYAAHYGPQTSRILGGAVSAMAGRSFGPGTRPLNRSVFNVAAGSLLGPAGGEVAAGGGGGNSGPIRSAGTPRLNPAMIAKQPERMFHRGLTGSALQPGPSARGAGTGLPPAELLATTGAMGGGGHAEGDSAPMWALASSPEVLLEAPAAGPSPLELMVTSMRTGLSAALTHAMLDSTDEAKNAMAQELAAVRLFDVIGRGGQGVVFHGTLHGLETAVKVIVHRGKGEPLAHDGGDGGGGADDATGPPASAGGAAAAAAGGGADADGAAGNSAGDLSRIRKAKRGALELVVTGALSHPNIVQVLASFSDVIMVRCTYRHETTPRLRLVAKDDPILAGWAAPGPLNTVACLEYCDAGTLLDAAHAGAFRPPGGSALSGAVRPLLVPLYTSLLEVALALRYLHSRRLVHCDLKPANVLLRSSSRDPRGWTCKLSDFGCVRLMTDLPLSSAEEAQRGPAGPGLGLARKDLAAARDSGGGGKGSAAPSEKSTVLGFRVAQPLGTIAYMSPESFVRGHTLGTPVDIYAFGIMMYELLMCRAPYGGIDPQALPRQVLRQNLRPEFHPLAPPEYCHLAARCWSGQASRRPTASQLVCEIENLLAEAQAKESRKAPRALNSGSQQQQAAQASQQAPHATQQGAQQATTQAPAPQLDSSGRGAASAAAQAQALLSATPPGSRGAPPPPQLYPQGTQAPPPSQQRPTASYGRAAGGGGAGAAAAAAAAAGGGTAGIDGVAGALVLASPTVSRMATSAAAAAGLDATLEVLQVALPAQGSGAIPDLDPDLEVDHAESGAILG</sequence>
<feature type="region of interest" description="Disordered" evidence="1">
    <location>
        <begin position="458"/>
        <end position="481"/>
    </location>
</feature>
<accession>A0A835XTI5</accession>
<dbReference type="GO" id="GO:0004674">
    <property type="term" value="F:protein serine/threonine kinase activity"/>
    <property type="evidence" value="ECO:0007669"/>
    <property type="project" value="TreeGrafter"/>
</dbReference>
<feature type="compositionally biased region" description="Polar residues" evidence="1">
    <location>
        <begin position="1"/>
        <end position="10"/>
    </location>
</feature>
<dbReference type="Pfam" id="PF07714">
    <property type="entry name" value="PK_Tyr_Ser-Thr"/>
    <property type="match status" value="1"/>
</dbReference>
<dbReference type="PROSITE" id="PS50011">
    <property type="entry name" value="PROTEIN_KINASE_DOM"/>
    <property type="match status" value="1"/>
</dbReference>
<feature type="region of interest" description="Disordered" evidence="1">
    <location>
        <begin position="851"/>
        <end position="880"/>
    </location>
</feature>
<evidence type="ECO:0000313" key="3">
    <source>
        <dbReference type="EMBL" id="KAG2486635.1"/>
    </source>
</evidence>
<evidence type="ECO:0000259" key="2">
    <source>
        <dbReference type="PROSITE" id="PS50011"/>
    </source>
</evidence>
<dbReference type="InterPro" id="IPR000719">
    <property type="entry name" value="Prot_kinase_dom"/>
</dbReference>
<feature type="region of interest" description="Disordered" evidence="1">
    <location>
        <begin position="1224"/>
        <end position="1329"/>
    </location>
</feature>
<dbReference type="SUPFAM" id="SSF56112">
    <property type="entry name" value="Protein kinase-like (PK-like)"/>
    <property type="match status" value="1"/>
</dbReference>
<evidence type="ECO:0000256" key="1">
    <source>
        <dbReference type="SAM" id="MobiDB-lite"/>
    </source>
</evidence>
<feature type="compositionally biased region" description="Low complexity" evidence="1">
    <location>
        <begin position="208"/>
        <end position="229"/>
    </location>
</feature>
<feature type="region of interest" description="Disordered" evidence="1">
    <location>
        <begin position="335"/>
        <end position="390"/>
    </location>
</feature>
<evidence type="ECO:0000313" key="4">
    <source>
        <dbReference type="Proteomes" id="UP000612055"/>
    </source>
</evidence>
<reference evidence="3" key="1">
    <citation type="journal article" date="2020" name="bioRxiv">
        <title>Comparative genomics of Chlamydomonas.</title>
        <authorList>
            <person name="Craig R.J."/>
            <person name="Hasan A.R."/>
            <person name="Ness R.W."/>
            <person name="Keightley P.D."/>
        </authorList>
    </citation>
    <scope>NUCLEOTIDE SEQUENCE</scope>
    <source>
        <strain evidence="3">CCAP 11/70</strain>
    </source>
</reference>
<feature type="region of interest" description="Disordered" evidence="1">
    <location>
        <begin position="64"/>
        <end position="89"/>
    </location>
</feature>
<comment type="caution">
    <text evidence="3">The sequence shown here is derived from an EMBL/GenBank/DDBJ whole genome shotgun (WGS) entry which is preliminary data.</text>
</comment>
<proteinExistence type="predicted"/>
<feature type="region of interest" description="Disordered" evidence="1">
    <location>
        <begin position="1"/>
        <end position="25"/>
    </location>
</feature>
<dbReference type="PROSITE" id="PS00108">
    <property type="entry name" value="PROTEIN_KINASE_ST"/>
    <property type="match status" value="1"/>
</dbReference>
<keyword evidence="4" id="KW-1185">Reference proteome</keyword>
<feature type="compositionally biased region" description="Low complexity" evidence="1">
    <location>
        <begin position="1277"/>
        <end position="1297"/>
    </location>
</feature>
<dbReference type="InterPro" id="IPR051681">
    <property type="entry name" value="Ser/Thr_Kinases-Pseudokinases"/>
</dbReference>
<protein>
    <recommendedName>
        <fullName evidence="2">Protein kinase domain-containing protein</fullName>
    </recommendedName>
</protein>
<name>A0A835XTI5_9CHLO</name>
<feature type="domain" description="Protein kinase" evidence="2">
    <location>
        <begin position="815"/>
        <end position="1219"/>
    </location>
</feature>
<dbReference type="Proteomes" id="UP000612055">
    <property type="component" value="Unassembled WGS sequence"/>
</dbReference>
<dbReference type="Gene3D" id="1.10.510.10">
    <property type="entry name" value="Transferase(Phosphotransferase) domain 1"/>
    <property type="match status" value="1"/>
</dbReference>
<dbReference type="PANTHER" id="PTHR44329">
    <property type="entry name" value="SERINE/THREONINE-PROTEIN KINASE TNNI3K-RELATED"/>
    <property type="match status" value="1"/>
</dbReference>
<feature type="compositionally biased region" description="Pro residues" evidence="1">
    <location>
        <begin position="197"/>
        <end position="207"/>
    </location>
</feature>
<feature type="compositionally biased region" description="Polar residues" evidence="1">
    <location>
        <begin position="335"/>
        <end position="347"/>
    </location>
</feature>
<feature type="compositionally biased region" description="Low complexity" evidence="1">
    <location>
        <begin position="865"/>
        <end position="880"/>
    </location>
</feature>
<dbReference type="SMART" id="SM00220">
    <property type="entry name" value="S_TKc"/>
    <property type="match status" value="1"/>
</dbReference>
<dbReference type="GO" id="GO:0005524">
    <property type="term" value="F:ATP binding"/>
    <property type="evidence" value="ECO:0007669"/>
    <property type="project" value="InterPro"/>
</dbReference>
<dbReference type="Pfam" id="PF00069">
    <property type="entry name" value="Pkinase"/>
    <property type="match status" value="1"/>
</dbReference>
<gene>
    <name evidence="3" type="ORF">HYH03_014691</name>
</gene>
<dbReference type="InterPro" id="IPR001245">
    <property type="entry name" value="Ser-Thr/Tyr_kinase_cat_dom"/>
</dbReference>
<dbReference type="OrthoDB" id="541673at2759"/>
<organism evidence="3 4">
    <name type="scientific">Edaphochlamys debaryana</name>
    <dbReference type="NCBI Taxonomy" id="47281"/>
    <lineage>
        <taxon>Eukaryota</taxon>
        <taxon>Viridiplantae</taxon>
        <taxon>Chlorophyta</taxon>
        <taxon>core chlorophytes</taxon>
        <taxon>Chlorophyceae</taxon>
        <taxon>CS clade</taxon>
        <taxon>Chlamydomonadales</taxon>
        <taxon>Chlamydomonadales incertae sedis</taxon>
        <taxon>Edaphochlamys</taxon>
    </lineage>
</organism>
<dbReference type="InterPro" id="IPR008271">
    <property type="entry name" value="Ser/Thr_kinase_AS"/>
</dbReference>
<dbReference type="EMBL" id="JAEHOE010000109">
    <property type="protein sequence ID" value="KAG2486635.1"/>
    <property type="molecule type" value="Genomic_DNA"/>
</dbReference>